<dbReference type="GeneID" id="84808559"/>
<evidence type="ECO:0008006" key="3">
    <source>
        <dbReference type="Google" id="ProtNLM"/>
    </source>
</evidence>
<dbReference type="KEGG" id="cgh:CGC50_08335"/>
<gene>
    <name evidence="1" type="ORF">CGC50_08335</name>
</gene>
<evidence type="ECO:0000313" key="2">
    <source>
        <dbReference type="Proteomes" id="UP000217250"/>
    </source>
</evidence>
<evidence type="ECO:0000313" key="1">
    <source>
        <dbReference type="EMBL" id="ATA87164.1"/>
    </source>
</evidence>
<dbReference type="OrthoDB" id="9785122at2"/>
<reference evidence="2" key="1">
    <citation type="submission" date="2017-06" db="EMBL/GenBank/DDBJ databases">
        <title>Capnocytophaga spp. assemblies.</title>
        <authorList>
            <person name="Gulvik C.A."/>
        </authorList>
    </citation>
    <scope>NUCLEOTIDE SEQUENCE [LARGE SCALE GENOMIC DNA]</scope>
    <source>
        <strain evidence="2">H1496</strain>
    </source>
</reference>
<dbReference type="Proteomes" id="UP000217250">
    <property type="component" value="Chromosome"/>
</dbReference>
<proteinExistence type="predicted"/>
<accession>A0A250FQ00</accession>
<name>A0A250FQ00_9FLAO</name>
<dbReference type="AlphaFoldDB" id="A0A250FQ00"/>
<organism evidence="1 2">
    <name type="scientific">Capnocytophaga gingivalis</name>
    <dbReference type="NCBI Taxonomy" id="1017"/>
    <lineage>
        <taxon>Bacteria</taxon>
        <taxon>Pseudomonadati</taxon>
        <taxon>Bacteroidota</taxon>
        <taxon>Flavobacteriia</taxon>
        <taxon>Flavobacteriales</taxon>
        <taxon>Flavobacteriaceae</taxon>
        <taxon>Capnocytophaga</taxon>
    </lineage>
</organism>
<protein>
    <recommendedName>
        <fullName evidence="3">MORN repeat protein</fullName>
    </recommendedName>
</protein>
<sequence length="374" mass="44300">MKIQYCIFILLVCFTSCKNISSKQGRTMAASVQDSLKDSRYDSIVSFDAHHMYERVKEGKKYYLHKDSLFVREKDTFYCREYHSYFDTHGNIRGIIFYRKNTEYTDPFMEYWYHDNGQISEKIYYFTQKDSIIYDIDTVKCNALHILYDPKGNIIFRGCQGTAANEDINTGMSVGTWYYYKDGKLVKEEYYHNGSYGKDYIIHFLYKTKYTKEIIVTNNFQLYQNDSVVLYPKKVAGKFSNKGELFDILTNTKRRKQLKDDQLLLLTKKGAPYEQSSGDYKECRGWSVPEKTIKYVMKHSKVIDFRELHDMFGVFPCVVEGVLIYKYEPYFYSMNAGGWWELTQGEKYLMMGYYGDDAIKRGFINGVYDWSKME</sequence>
<dbReference type="EMBL" id="CP022386">
    <property type="protein sequence ID" value="ATA87164.1"/>
    <property type="molecule type" value="Genomic_DNA"/>
</dbReference>
<dbReference type="RefSeq" id="WP_095910453.1">
    <property type="nucleotide sequence ID" value="NZ_CP022386.1"/>
</dbReference>